<dbReference type="InterPro" id="IPR036390">
    <property type="entry name" value="WH_DNA-bd_sf"/>
</dbReference>
<keyword evidence="7" id="KW-1185">Reference proteome</keyword>
<dbReference type="Pfam" id="PF03466">
    <property type="entry name" value="LysR_substrate"/>
    <property type="match status" value="1"/>
</dbReference>
<proteinExistence type="inferred from homology"/>
<dbReference type="Gene3D" id="3.40.190.290">
    <property type="match status" value="1"/>
</dbReference>
<evidence type="ECO:0000259" key="5">
    <source>
        <dbReference type="PROSITE" id="PS50931"/>
    </source>
</evidence>
<dbReference type="SUPFAM" id="SSF53850">
    <property type="entry name" value="Periplasmic binding protein-like II"/>
    <property type="match status" value="1"/>
</dbReference>
<evidence type="ECO:0000256" key="1">
    <source>
        <dbReference type="ARBA" id="ARBA00009437"/>
    </source>
</evidence>
<keyword evidence="3" id="KW-0238">DNA-binding</keyword>
<comment type="similarity">
    <text evidence="1">Belongs to the LysR transcriptional regulatory family.</text>
</comment>
<dbReference type="Pfam" id="PF00126">
    <property type="entry name" value="HTH_1"/>
    <property type="match status" value="1"/>
</dbReference>
<feature type="domain" description="HTH lysR-type" evidence="5">
    <location>
        <begin position="1"/>
        <end position="58"/>
    </location>
</feature>
<evidence type="ECO:0000313" key="7">
    <source>
        <dbReference type="Proteomes" id="UP000244441"/>
    </source>
</evidence>
<dbReference type="GO" id="GO:0043565">
    <property type="term" value="F:sequence-specific DNA binding"/>
    <property type="evidence" value="ECO:0007669"/>
    <property type="project" value="TreeGrafter"/>
</dbReference>
<dbReference type="PANTHER" id="PTHR30537">
    <property type="entry name" value="HTH-TYPE TRANSCRIPTIONAL REGULATOR"/>
    <property type="match status" value="1"/>
</dbReference>
<evidence type="ECO:0000313" key="6">
    <source>
        <dbReference type="EMBL" id="AWB68259.1"/>
    </source>
</evidence>
<dbReference type="FunFam" id="1.10.10.10:FF:000001">
    <property type="entry name" value="LysR family transcriptional regulator"/>
    <property type="match status" value="1"/>
</dbReference>
<dbReference type="PROSITE" id="PS50931">
    <property type="entry name" value="HTH_LYSR"/>
    <property type="match status" value="1"/>
</dbReference>
<evidence type="ECO:0000256" key="2">
    <source>
        <dbReference type="ARBA" id="ARBA00023015"/>
    </source>
</evidence>
<reference evidence="6 7" key="1">
    <citation type="submission" date="2018-01" db="EMBL/GenBank/DDBJ databases">
        <title>Genome sequence of a Cantenovulum-like bacteria.</title>
        <authorList>
            <person name="Tan W.R."/>
            <person name="Lau N.-S."/>
            <person name="Go F."/>
            <person name="Amirul A.-A.A."/>
        </authorList>
    </citation>
    <scope>NUCLEOTIDE SEQUENCE [LARGE SCALE GENOMIC DNA]</scope>
    <source>
        <strain evidence="6 7">CCB-QB4</strain>
    </source>
</reference>
<dbReference type="InterPro" id="IPR058163">
    <property type="entry name" value="LysR-type_TF_proteobact-type"/>
</dbReference>
<evidence type="ECO:0000256" key="3">
    <source>
        <dbReference type="ARBA" id="ARBA00023125"/>
    </source>
</evidence>
<dbReference type="GO" id="GO:0003700">
    <property type="term" value="F:DNA-binding transcription factor activity"/>
    <property type="evidence" value="ECO:0007669"/>
    <property type="project" value="InterPro"/>
</dbReference>
<organism evidence="6 7">
    <name type="scientific">Saccharobesus litoralis</name>
    <dbReference type="NCBI Taxonomy" id="2172099"/>
    <lineage>
        <taxon>Bacteria</taxon>
        <taxon>Pseudomonadati</taxon>
        <taxon>Pseudomonadota</taxon>
        <taxon>Gammaproteobacteria</taxon>
        <taxon>Alteromonadales</taxon>
        <taxon>Alteromonadaceae</taxon>
        <taxon>Saccharobesus</taxon>
    </lineage>
</organism>
<keyword evidence="4" id="KW-0804">Transcription</keyword>
<dbReference type="Proteomes" id="UP000244441">
    <property type="component" value="Chromosome"/>
</dbReference>
<dbReference type="PANTHER" id="PTHR30537:SF5">
    <property type="entry name" value="HTH-TYPE TRANSCRIPTIONAL ACTIVATOR TTDR-RELATED"/>
    <property type="match status" value="1"/>
</dbReference>
<dbReference type="AlphaFoldDB" id="A0A2S0VVL7"/>
<evidence type="ECO:0000256" key="4">
    <source>
        <dbReference type="ARBA" id="ARBA00023163"/>
    </source>
</evidence>
<gene>
    <name evidence="6" type="ORF">C2869_18385</name>
</gene>
<dbReference type="OrthoDB" id="9786526at2"/>
<dbReference type="Gene3D" id="1.10.10.10">
    <property type="entry name" value="Winged helix-like DNA-binding domain superfamily/Winged helix DNA-binding domain"/>
    <property type="match status" value="1"/>
</dbReference>
<dbReference type="GO" id="GO:0006351">
    <property type="term" value="P:DNA-templated transcription"/>
    <property type="evidence" value="ECO:0007669"/>
    <property type="project" value="TreeGrafter"/>
</dbReference>
<dbReference type="EMBL" id="CP026604">
    <property type="protein sequence ID" value="AWB68259.1"/>
    <property type="molecule type" value="Genomic_DNA"/>
</dbReference>
<dbReference type="KEGG" id="cate:C2869_18385"/>
<keyword evidence="2" id="KW-0805">Transcription regulation</keyword>
<sequence length="295" mass="33915">MSLERLRLFAELAKRGSYTKTAESLGVSKAFLSKQIRELEQELNTQLIIRNTRNMRLTSSGEVLFEQANKLTTFWQDTKKLLDVSDDCLSGIVRFTAPTALMKYKLLPVVNQLLKEYPDIGVVSDTGNQTHNLVDTSYDFAVRITNTPPQDMVAVKLLTFDYACCATPEFIAHYSLPTHPNHLLELPCISLPYWKNWLFIDQQEAIEVRLESRVQFSDNELLKQSVLASHGISRLPRYMIEQELVDGRLVEVLADYTGEQRDVYLLYPQALRRPERVKLLMNRFKTELSTGHTQV</sequence>
<dbReference type="InterPro" id="IPR005119">
    <property type="entry name" value="LysR_subst-bd"/>
</dbReference>
<dbReference type="InterPro" id="IPR000847">
    <property type="entry name" value="LysR_HTH_N"/>
</dbReference>
<name>A0A2S0VVL7_9ALTE</name>
<accession>A0A2S0VVL7</accession>
<dbReference type="InterPro" id="IPR036388">
    <property type="entry name" value="WH-like_DNA-bd_sf"/>
</dbReference>
<dbReference type="CDD" id="cd08422">
    <property type="entry name" value="PBP2_CrgA_like"/>
    <property type="match status" value="1"/>
</dbReference>
<dbReference type="RefSeq" id="WP_108604323.1">
    <property type="nucleotide sequence ID" value="NZ_CP026604.1"/>
</dbReference>
<protein>
    <recommendedName>
        <fullName evidence="5">HTH lysR-type domain-containing protein</fullName>
    </recommendedName>
</protein>
<dbReference type="SUPFAM" id="SSF46785">
    <property type="entry name" value="Winged helix' DNA-binding domain"/>
    <property type="match status" value="1"/>
</dbReference>